<evidence type="ECO:0000256" key="1">
    <source>
        <dbReference type="ARBA" id="ARBA00006068"/>
    </source>
</evidence>
<organism evidence="3 4">
    <name type="scientific">Megamonas hypermegale</name>
    <dbReference type="NCBI Taxonomy" id="158847"/>
    <lineage>
        <taxon>Bacteria</taxon>
        <taxon>Bacillati</taxon>
        <taxon>Bacillota</taxon>
        <taxon>Negativicutes</taxon>
        <taxon>Selenomonadales</taxon>
        <taxon>Selenomonadaceae</taxon>
        <taxon>Megamonas</taxon>
    </lineage>
</organism>
<proteinExistence type="inferred from homology"/>
<name>A0A239TE69_9FIRM</name>
<evidence type="ECO:0000313" key="4">
    <source>
        <dbReference type="Proteomes" id="UP000215383"/>
    </source>
</evidence>
<dbReference type="AlphaFoldDB" id="A0A239TE69"/>
<gene>
    <name evidence="3" type="primary">yvhJ_1</name>
    <name evidence="3" type="ORF">SAMEA4364220_00405</name>
</gene>
<feature type="domain" description="Cell envelope-related transcriptional attenuator" evidence="2">
    <location>
        <begin position="114"/>
        <end position="261"/>
    </location>
</feature>
<dbReference type="InterPro" id="IPR004474">
    <property type="entry name" value="LytR_CpsA_psr"/>
</dbReference>
<dbReference type="eggNOG" id="COG1316">
    <property type="taxonomic scope" value="Bacteria"/>
</dbReference>
<dbReference type="PANTHER" id="PTHR33392">
    <property type="entry name" value="POLYISOPRENYL-TEICHOIC ACID--PEPTIDOGLYCAN TEICHOIC ACID TRANSFERASE TAGU"/>
    <property type="match status" value="1"/>
</dbReference>
<dbReference type="RefSeq" id="WP_027889231.1">
    <property type="nucleotide sequence ID" value="NZ_CALXYH010000023.1"/>
</dbReference>
<accession>A0A239TE69</accession>
<keyword evidence="4" id="KW-1185">Reference proteome</keyword>
<reference evidence="3 4" key="1">
    <citation type="submission" date="2017-06" db="EMBL/GenBank/DDBJ databases">
        <authorList>
            <consortium name="Pathogen Informatics"/>
        </authorList>
    </citation>
    <scope>NUCLEOTIDE SEQUENCE [LARGE SCALE GENOMIC DNA]</scope>
    <source>
        <strain evidence="3 4">NCTC10570</strain>
    </source>
</reference>
<protein>
    <submittedName>
        <fullName evidence="3">Putative transcriptional regulator yvhJ</fullName>
    </submittedName>
</protein>
<dbReference type="Proteomes" id="UP000215383">
    <property type="component" value="Chromosome 1"/>
</dbReference>
<sequence length="345" mass="39284">MAEKKKPTPNTNRTVRRVRRKKKPLIKRIRFDRLILLLILLSGIIYGAYVAVSEVYNFASLKYAQYRETHPSKPIKPPIAPQIVDKKFENYTNILLIGIDDQPVEGIGESGRYADALMLVSMDNETGQVRFLSLPRNIKTTIPGRKDEDYLSFTYYYGGSPLTVNTVSQLLNIPITEYIALDRKALSKFIDTIGGVNIYVERDMDYEDPESGTSIHLKRGYQHLTGDMSQQYLRFRNDDLGDIGRVHRQQKFAEALFEKMISIETLPALPTIITIFNDNLDTNINITDVSNVIDIINTLYTNEIDIQILPGNLGSAGEWIPDKARVQQMIDEMFPPVSEEETSSE</sequence>
<dbReference type="GeneID" id="78506439"/>
<dbReference type="Gene3D" id="3.40.630.190">
    <property type="entry name" value="LCP protein"/>
    <property type="match status" value="1"/>
</dbReference>
<dbReference type="InterPro" id="IPR050922">
    <property type="entry name" value="LytR/CpsA/Psr_CW_biosynth"/>
</dbReference>
<evidence type="ECO:0000313" key="3">
    <source>
        <dbReference type="EMBL" id="SNU95448.1"/>
    </source>
</evidence>
<comment type="similarity">
    <text evidence="1">Belongs to the LytR/CpsA/Psr (LCP) family.</text>
</comment>
<dbReference type="PANTHER" id="PTHR33392:SF6">
    <property type="entry name" value="POLYISOPRENYL-TEICHOIC ACID--PEPTIDOGLYCAN TEICHOIC ACID TRANSFERASE TAGU"/>
    <property type="match status" value="1"/>
</dbReference>
<dbReference type="Pfam" id="PF03816">
    <property type="entry name" value="LytR_cpsA_psr"/>
    <property type="match status" value="1"/>
</dbReference>
<evidence type="ECO:0000259" key="2">
    <source>
        <dbReference type="Pfam" id="PF03816"/>
    </source>
</evidence>
<dbReference type="EMBL" id="LT906446">
    <property type="protein sequence ID" value="SNU95448.1"/>
    <property type="molecule type" value="Genomic_DNA"/>
</dbReference>
<dbReference type="NCBIfam" id="TIGR00350">
    <property type="entry name" value="lytR_cpsA_psr"/>
    <property type="match status" value="1"/>
</dbReference>